<dbReference type="EMBL" id="CP001055">
    <property type="protein sequence ID" value="ACC99006.1"/>
    <property type="molecule type" value="Genomic_DNA"/>
</dbReference>
<accession>B2KER0</accession>
<dbReference type="AlphaFoldDB" id="B2KER0"/>
<keyword evidence="1" id="KW-0812">Transmembrane</keyword>
<feature type="transmembrane region" description="Helical" evidence="1">
    <location>
        <begin position="38"/>
        <end position="57"/>
    </location>
</feature>
<dbReference type="HOGENOM" id="CLU_2972227_0_0_0"/>
<gene>
    <name evidence="2" type="ordered locus">Emin_1458</name>
</gene>
<evidence type="ECO:0000313" key="2">
    <source>
        <dbReference type="EMBL" id="ACC99006.1"/>
    </source>
</evidence>
<keyword evidence="1" id="KW-1133">Transmembrane helix</keyword>
<evidence type="ECO:0000256" key="1">
    <source>
        <dbReference type="SAM" id="Phobius"/>
    </source>
</evidence>
<proteinExistence type="predicted"/>
<dbReference type="RefSeq" id="WP_012415621.1">
    <property type="nucleotide sequence ID" value="NC_010644.1"/>
</dbReference>
<sequence>MKDNFSFFDHIGTGNGLETIGDQMRREKRVINYEKRNTTISLLTLIVAVITLIVVIIK</sequence>
<dbReference type="KEGG" id="emi:Emin_1458"/>
<dbReference type="Proteomes" id="UP000001029">
    <property type="component" value="Chromosome"/>
</dbReference>
<protein>
    <submittedName>
        <fullName evidence="2">Uncharacterized protein</fullName>
    </submittedName>
</protein>
<keyword evidence="3" id="KW-1185">Reference proteome</keyword>
<organism evidence="2 3">
    <name type="scientific">Elusimicrobium minutum (strain Pei191)</name>
    <dbReference type="NCBI Taxonomy" id="445932"/>
    <lineage>
        <taxon>Bacteria</taxon>
        <taxon>Pseudomonadati</taxon>
        <taxon>Elusimicrobiota</taxon>
        <taxon>Elusimicrobia</taxon>
        <taxon>Elusimicrobiales</taxon>
        <taxon>Elusimicrobiaceae</taxon>
        <taxon>Elusimicrobium</taxon>
    </lineage>
</organism>
<keyword evidence="1" id="KW-0472">Membrane</keyword>
<evidence type="ECO:0000313" key="3">
    <source>
        <dbReference type="Proteomes" id="UP000001029"/>
    </source>
</evidence>
<reference evidence="2 3" key="1">
    <citation type="journal article" date="2009" name="Appl. Environ. Microbiol.">
        <title>Genomic analysis of 'Elusimicrobium minutum,' the first cultivated representative of the phylum 'Elusimicrobia' (formerly termite group 1).</title>
        <authorList>
            <person name="Herlemann D.P.R."/>
            <person name="Geissinger O."/>
            <person name="Ikeda-Ohtsubo W."/>
            <person name="Kunin V."/>
            <person name="Sun H."/>
            <person name="Lapidus A."/>
            <person name="Hugenholtz P."/>
            <person name="Brune A."/>
        </authorList>
    </citation>
    <scope>NUCLEOTIDE SEQUENCE [LARGE SCALE GENOMIC DNA]</scope>
    <source>
        <strain evidence="2 3">Pei191</strain>
    </source>
</reference>
<name>B2KER0_ELUMP</name>